<comment type="caution">
    <text evidence="1">The sequence shown here is derived from an EMBL/GenBank/DDBJ whole genome shotgun (WGS) entry which is preliminary data.</text>
</comment>
<evidence type="ECO:0008006" key="2">
    <source>
        <dbReference type="Google" id="ProtNLM"/>
    </source>
</evidence>
<dbReference type="AlphaFoldDB" id="X1E7F5"/>
<name>X1E7F5_9ZZZZ</name>
<proteinExistence type="predicted"/>
<feature type="non-terminal residue" evidence="1">
    <location>
        <position position="53"/>
    </location>
</feature>
<organism evidence="1">
    <name type="scientific">marine sediment metagenome</name>
    <dbReference type="NCBI Taxonomy" id="412755"/>
    <lineage>
        <taxon>unclassified sequences</taxon>
        <taxon>metagenomes</taxon>
        <taxon>ecological metagenomes</taxon>
    </lineage>
</organism>
<protein>
    <recommendedName>
        <fullName evidence="2">NAD(P)-binding domain-containing protein</fullName>
    </recommendedName>
</protein>
<sequence length="53" mass="5883">MTKANPTSLVSHISIEVTDPLAPSRGDYYAITKISAEKLIRESDVDFAIFRLT</sequence>
<dbReference type="EMBL" id="BART01032962">
    <property type="protein sequence ID" value="GAH16315.1"/>
    <property type="molecule type" value="Genomic_DNA"/>
</dbReference>
<gene>
    <name evidence="1" type="ORF">S01H4_56806</name>
</gene>
<accession>X1E7F5</accession>
<reference evidence="1" key="1">
    <citation type="journal article" date="2014" name="Front. Microbiol.">
        <title>High frequency of phylogenetically diverse reductive dehalogenase-homologous genes in deep subseafloor sedimentary metagenomes.</title>
        <authorList>
            <person name="Kawai M."/>
            <person name="Futagami T."/>
            <person name="Toyoda A."/>
            <person name="Takaki Y."/>
            <person name="Nishi S."/>
            <person name="Hori S."/>
            <person name="Arai W."/>
            <person name="Tsubouchi T."/>
            <person name="Morono Y."/>
            <person name="Uchiyama I."/>
            <person name="Ito T."/>
            <person name="Fujiyama A."/>
            <person name="Inagaki F."/>
            <person name="Takami H."/>
        </authorList>
    </citation>
    <scope>NUCLEOTIDE SEQUENCE</scope>
    <source>
        <strain evidence="1">Expedition CK06-06</strain>
    </source>
</reference>
<evidence type="ECO:0000313" key="1">
    <source>
        <dbReference type="EMBL" id="GAH16315.1"/>
    </source>
</evidence>